<gene>
    <name evidence="1" type="ORF">ACEZ3G_07765</name>
</gene>
<evidence type="ECO:0000313" key="1">
    <source>
        <dbReference type="EMBL" id="MFH6603368.1"/>
    </source>
</evidence>
<evidence type="ECO:0000313" key="2">
    <source>
        <dbReference type="Proteomes" id="UP001595191"/>
    </source>
</evidence>
<comment type="caution">
    <text evidence="1">The sequence shown here is derived from an EMBL/GenBank/DDBJ whole genome shotgun (WGS) entry which is preliminary data.</text>
</comment>
<organism evidence="1 2">
    <name type="scientific">Meishania litoralis</name>
    <dbReference type="NCBI Taxonomy" id="3434685"/>
    <lineage>
        <taxon>Bacteria</taxon>
        <taxon>Pseudomonadati</taxon>
        <taxon>Bacteroidota</taxon>
        <taxon>Flavobacteriia</taxon>
        <taxon>Flavobacteriales</taxon>
        <taxon>Flavobacteriaceae</taxon>
        <taxon>Meishania</taxon>
    </lineage>
</organism>
<keyword evidence="2" id="KW-1185">Reference proteome</keyword>
<proteinExistence type="predicted"/>
<sequence length="809" mass="90926">MLSYLVLLALALTSGYFIYIEIQDYIATGSGEDTDVKLLKTGALVTELYEAESLSKLALNSTADNNFLSYAQKIDSIKTSIDSLKLLTQAAQQKELLDSLQVLLGQKVANNNELRQLKKQRTNNNSLDKALKEFDKIKESFGRFSAENMVADYDKLSPNEQKVLTEYAKLLSQNVPKNQDGTADAEYADSILSASRVMLERAKLKDFQSQQSLAQKELEVNRNDLELSRQLQNIIAALEQEILANTYEVGQKRQATMRRSIRLAGITALLGFIIVGIFTFLINRDFWKVQLYRQKLEKEKKFSESLLKSREQLISTVSHDLRTPLNTISGYTELMENTGITDKQARYLKNIKSASEYVGNLVNDLLDFSKLEAGKLNIEKVPFVAANLIRETAENVEALYRNKNLKLTLEIDGQLEKPLLGDPFRIRQILNNLLGNAFKFTEEGSITIKAIAQNRSSKNTLLQIDVIDTGIGIPNEKQHLIFKEFTQADHSTEKRFGGYGLGLTISKKLAELLNGSLKLKSEEGIGSTFTLQVPLEVTNKGVTVRQDTAFLVPKLKMLVIDDDGALLGMLRELAESMGITVHTFSNFLAIKQDSYLAYDLVLTDIQMPQVTGFEVLKRLKSGKYDHYQGQPIIAMTGRRDLEVEAYTALGFAQVLQKPFSKGELIGMLNMLGIKTEKISEKPAIKKEQESTTHFNLEIINSFLGDNDNAVCEVLQTFLRDTEINIQQLSEAVTVIDYAKINQVAHRMLPMFRQLKVDSTVPTLEKLELANWKIMNRGQLLDALQKVKSGVTNLTDELNEYLATSLSYND</sequence>
<dbReference type="Proteomes" id="UP001595191">
    <property type="component" value="Unassembled WGS sequence"/>
</dbReference>
<name>A0ACC7LIR2_9FLAO</name>
<dbReference type="EMBL" id="JBHFPV010000001">
    <property type="protein sequence ID" value="MFH6603368.1"/>
    <property type="molecule type" value="Genomic_DNA"/>
</dbReference>
<keyword evidence="1" id="KW-0418">Kinase</keyword>
<reference evidence="1" key="1">
    <citation type="submission" date="2024-09" db="EMBL/GenBank/DDBJ databases">
        <authorList>
            <person name="Liu J."/>
        </authorList>
    </citation>
    <scope>NUCLEOTIDE SEQUENCE</scope>
    <source>
        <strain evidence="1">NBU2967</strain>
    </source>
</reference>
<keyword evidence="1" id="KW-0808">Transferase</keyword>
<accession>A0ACC7LIR2</accession>
<protein>
    <submittedName>
        <fullName evidence="1">Hybrid sensor histidine kinase/response regulator</fullName>
    </submittedName>
</protein>